<dbReference type="Proteomes" id="UP000000248">
    <property type="component" value="Chromosome"/>
</dbReference>
<dbReference type="HOGENOM" id="CLU_046679_0_0_6"/>
<feature type="active site" description="Nucleophile" evidence="4">
    <location>
        <position position="98"/>
    </location>
</feature>
<accession>A5EUV7</accession>
<dbReference type="PANTHER" id="PTHR14226:SF78">
    <property type="entry name" value="SLR0060 PROTEIN"/>
    <property type="match status" value="1"/>
</dbReference>
<evidence type="ECO:0000256" key="4">
    <source>
        <dbReference type="PROSITE-ProRule" id="PRU01161"/>
    </source>
</evidence>
<reference evidence="6 7" key="1">
    <citation type="journal article" date="2007" name="Nat. Biotechnol.">
        <title>Genome sequence and identification of candidate vaccine antigens from the animal pathogen Dichelobacter nodosus.</title>
        <authorList>
            <person name="Myers G.S."/>
            <person name="Parker D."/>
            <person name="Al-Hasani K."/>
            <person name="Kennan R.M."/>
            <person name="Seemann T."/>
            <person name="Ren Q."/>
            <person name="Badger J.H."/>
            <person name="Selengut J.D."/>
            <person name="Deboy R.T."/>
            <person name="Tettelin H."/>
            <person name="Boyce J.D."/>
            <person name="McCarl V.P."/>
            <person name="Han X."/>
            <person name="Nelson W.C."/>
            <person name="Madupu R."/>
            <person name="Mohamoud Y."/>
            <person name="Holley T."/>
            <person name="Fedorova N."/>
            <person name="Khouri H."/>
            <person name="Bottomley S.P."/>
            <person name="Whittington R.J."/>
            <person name="Adler B."/>
            <person name="Songer J.G."/>
            <person name="Rood J.I."/>
            <person name="Paulsen I.T."/>
        </authorList>
    </citation>
    <scope>NUCLEOTIDE SEQUENCE [LARGE SCALE GENOMIC DNA]</scope>
    <source>
        <strain evidence="6 7">VCS1703A</strain>
    </source>
</reference>
<dbReference type="InterPro" id="IPR002641">
    <property type="entry name" value="PNPLA_dom"/>
</dbReference>
<dbReference type="PROSITE" id="PS51635">
    <property type="entry name" value="PNPLA"/>
    <property type="match status" value="1"/>
</dbReference>
<dbReference type="RefSeq" id="WP_012031126.1">
    <property type="nucleotide sequence ID" value="NC_009446.1"/>
</dbReference>
<feature type="active site" description="Proton acceptor" evidence="4">
    <location>
        <position position="267"/>
    </location>
</feature>
<feature type="short sequence motif" description="GXSXG" evidence="4">
    <location>
        <begin position="96"/>
        <end position="100"/>
    </location>
</feature>
<dbReference type="InterPro" id="IPR016035">
    <property type="entry name" value="Acyl_Trfase/lysoPLipase"/>
</dbReference>
<evidence type="ECO:0000313" key="7">
    <source>
        <dbReference type="Proteomes" id="UP000000248"/>
    </source>
</evidence>
<evidence type="ECO:0000313" key="6">
    <source>
        <dbReference type="EMBL" id="ABQ13750.1"/>
    </source>
</evidence>
<dbReference type="GO" id="GO:0016787">
    <property type="term" value="F:hydrolase activity"/>
    <property type="evidence" value="ECO:0007669"/>
    <property type="project" value="UniProtKB-UniRule"/>
</dbReference>
<name>A5EUV7_DICNV</name>
<sequence>MNISRFVINLGLISILSACSLVRYQPIEPIDTINKNKGYRLEQIVQKSGKDDVFMMIAFSGGGTRAAALGYGVLNALAQEKIGRQSLLDRIDVVFGVSGGSVLAAYFSLYGAETIPNFERKFLKQNFQGAVTDRVFSLANMPRLFSPEFGRGDLLQEQFEKELFGKTTFAELAKKRKGPFAVISATEMNSGVRIDFTQDFFDVMCLNLGDLPIARAVAASSAVPIIFTPITLNNHGGRCHYQPPISLQETAKHYENSHERPYLHLLDGGLTDNLGLRHILDISEMYGDLSRQSSLVENVRHLVIISVNAQNQLKSDIDLSAAVPDTVAMINAVINVPIDHYSKESLRQFHKLVDELNQKPLYNRRGQPVTVHFVSLNLQDLPDSALREKVLNIPTTFKLSAAEINQLKEAAAVLLKQSQEYQQLRRILK</sequence>
<organism evidence="6 7">
    <name type="scientific">Dichelobacter nodosus (strain VCS1703A)</name>
    <dbReference type="NCBI Taxonomy" id="246195"/>
    <lineage>
        <taxon>Bacteria</taxon>
        <taxon>Pseudomonadati</taxon>
        <taxon>Pseudomonadota</taxon>
        <taxon>Gammaproteobacteria</taxon>
        <taxon>Cardiobacteriales</taxon>
        <taxon>Cardiobacteriaceae</taxon>
        <taxon>Dichelobacter</taxon>
    </lineage>
</organism>
<dbReference type="GO" id="GO:0016042">
    <property type="term" value="P:lipid catabolic process"/>
    <property type="evidence" value="ECO:0007669"/>
    <property type="project" value="UniProtKB-UniRule"/>
</dbReference>
<dbReference type="OrthoDB" id="8541087at2"/>
<feature type="domain" description="PNPLA" evidence="5">
    <location>
        <begin position="57"/>
        <end position="280"/>
    </location>
</feature>
<dbReference type="PROSITE" id="PS51257">
    <property type="entry name" value="PROKAR_LIPOPROTEIN"/>
    <property type="match status" value="1"/>
</dbReference>
<feature type="short sequence motif" description="DGA/G" evidence="4">
    <location>
        <begin position="267"/>
        <end position="269"/>
    </location>
</feature>
<dbReference type="InterPro" id="IPR050301">
    <property type="entry name" value="NTE"/>
</dbReference>
<comment type="caution">
    <text evidence="4">Lacks conserved residue(s) required for the propagation of feature annotation.</text>
</comment>
<evidence type="ECO:0000256" key="1">
    <source>
        <dbReference type="ARBA" id="ARBA00022801"/>
    </source>
</evidence>
<dbReference type="Gene3D" id="3.40.1090.10">
    <property type="entry name" value="Cytosolic phospholipase A2 catalytic domain"/>
    <property type="match status" value="1"/>
</dbReference>
<keyword evidence="3 4" id="KW-0443">Lipid metabolism</keyword>
<gene>
    <name evidence="6" type="ordered locus">DNO_0802</name>
</gene>
<dbReference type="KEGG" id="dno:DNO_0802"/>
<dbReference type="eggNOG" id="COG1752">
    <property type="taxonomic scope" value="Bacteria"/>
</dbReference>
<keyword evidence="7" id="KW-1185">Reference proteome</keyword>
<keyword evidence="1 4" id="KW-0378">Hydrolase</keyword>
<dbReference type="PANTHER" id="PTHR14226">
    <property type="entry name" value="NEUROPATHY TARGET ESTERASE/SWISS CHEESE D.MELANOGASTER"/>
    <property type="match status" value="1"/>
</dbReference>
<evidence type="ECO:0000256" key="3">
    <source>
        <dbReference type="ARBA" id="ARBA00023098"/>
    </source>
</evidence>
<dbReference type="Pfam" id="PF01734">
    <property type="entry name" value="Patatin"/>
    <property type="match status" value="1"/>
</dbReference>
<dbReference type="AlphaFoldDB" id="A5EUV7"/>
<evidence type="ECO:0000256" key="2">
    <source>
        <dbReference type="ARBA" id="ARBA00022963"/>
    </source>
</evidence>
<dbReference type="EMBL" id="CP000513">
    <property type="protein sequence ID" value="ABQ13750.1"/>
    <property type="molecule type" value="Genomic_DNA"/>
</dbReference>
<keyword evidence="2 4" id="KW-0442">Lipid degradation</keyword>
<dbReference type="STRING" id="246195.DNO_0802"/>
<protein>
    <submittedName>
        <fullName evidence="6">Patatin-like phospholipase family protein</fullName>
    </submittedName>
</protein>
<evidence type="ECO:0000259" key="5">
    <source>
        <dbReference type="PROSITE" id="PS51635"/>
    </source>
</evidence>
<proteinExistence type="predicted"/>
<dbReference type="SUPFAM" id="SSF52151">
    <property type="entry name" value="FabD/lysophospholipase-like"/>
    <property type="match status" value="1"/>
</dbReference>